<evidence type="ECO:0000313" key="4">
    <source>
        <dbReference type="Proteomes" id="UP001252270"/>
    </source>
</evidence>
<proteinExistence type="predicted"/>
<evidence type="ECO:0000256" key="2">
    <source>
        <dbReference type="SAM" id="MobiDB-lite"/>
    </source>
</evidence>
<accession>A0ABU1GMR9</accession>
<feature type="region of interest" description="Disordered" evidence="2">
    <location>
        <begin position="260"/>
        <end position="281"/>
    </location>
</feature>
<organism evidence="3 4">
    <name type="scientific">Halomonas mongoliensis</name>
    <dbReference type="NCBI Taxonomy" id="321265"/>
    <lineage>
        <taxon>Bacteria</taxon>
        <taxon>Pseudomonadati</taxon>
        <taxon>Pseudomonadota</taxon>
        <taxon>Gammaproteobacteria</taxon>
        <taxon>Oceanospirillales</taxon>
        <taxon>Halomonadaceae</taxon>
        <taxon>Halomonas</taxon>
    </lineage>
</organism>
<evidence type="ECO:0000256" key="1">
    <source>
        <dbReference type="SAM" id="Coils"/>
    </source>
</evidence>
<comment type="caution">
    <text evidence="3">The sequence shown here is derived from an EMBL/GenBank/DDBJ whole genome shotgun (WGS) entry which is preliminary data.</text>
</comment>
<dbReference type="PROSITE" id="PS51257">
    <property type="entry name" value="PROKAR_LIPOPROTEIN"/>
    <property type="match status" value="1"/>
</dbReference>
<keyword evidence="1" id="KW-0175">Coiled coil</keyword>
<evidence type="ECO:0000313" key="3">
    <source>
        <dbReference type="EMBL" id="MDR5893330.1"/>
    </source>
</evidence>
<reference evidence="3 4" key="1">
    <citation type="submission" date="2023-04" db="EMBL/GenBank/DDBJ databases">
        <title>A long-awaited taxogenomic arrangement of the family Halomonadaceae.</title>
        <authorList>
            <person name="De La Haba R."/>
            <person name="Chuvochina M."/>
            <person name="Wittouck S."/>
            <person name="Arahal D.R."/>
            <person name="Sanchez-Porro C."/>
            <person name="Hugenholtz P."/>
            <person name="Ventosa A."/>
        </authorList>
    </citation>
    <scope>NUCLEOTIDE SEQUENCE [LARGE SCALE GENOMIC DNA]</scope>
    <source>
        <strain evidence="3 4">DSM 17332</strain>
    </source>
</reference>
<dbReference type="EMBL" id="JARWAL010000009">
    <property type="protein sequence ID" value="MDR5893330.1"/>
    <property type="molecule type" value="Genomic_DNA"/>
</dbReference>
<evidence type="ECO:0008006" key="5">
    <source>
        <dbReference type="Google" id="ProtNLM"/>
    </source>
</evidence>
<keyword evidence="4" id="KW-1185">Reference proteome</keyword>
<protein>
    <recommendedName>
        <fullName evidence="5">Chromosome partition protein Smc</fullName>
    </recommendedName>
</protein>
<dbReference type="RefSeq" id="WP_309636951.1">
    <property type="nucleotide sequence ID" value="NZ_JARWAL010000009.1"/>
</dbReference>
<name>A0ABU1GMR9_9GAMM</name>
<sequence length="367" mass="40968">MQKNIFIGIGLAVTLTACSSDTAIDTVKNSSVGGNHGTVGELLASRSMCTNPRWSQSENGAGISVEYRCELKGASDYFANAAEERIALFAGHAGDLSPTARRIQRQEQEIAALEERLAGYRVALEDPEQHPDVIGQRKQLQILQDERAALEALDASAITSMSESEIDELPHHNVRRQAASHLSLRERIAQDPDNRGLLDREARGERAIRGAIQSALRTNANLLRQRESQVERVLAGAGDNAEQRIAATTNQLEQARQTLERSKAQHQKSIERHEELSEQRRASTRANYAVNEAEEVLRWTVRGEGDDARVSLQDASVMLTREDEVHDWTYSRPRLLLAHIGEAEREAESLDEFFTGRYDSNLLRRMP</sequence>
<feature type="coiled-coil region" evidence="1">
    <location>
        <begin position="96"/>
        <end position="153"/>
    </location>
</feature>
<gene>
    <name evidence="3" type="ORF">QC820_10940</name>
</gene>
<dbReference type="Proteomes" id="UP001252270">
    <property type="component" value="Unassembled WGS sequence"/>
</dbReference>